<evidence type="ECO:0000313" key="1">
    <source>
        <dbReference type="EMBL" id="ARQ94844.1"/>
    </source>
</evidence>
<dbReference type="Pfam" id="PF22130">
    <property type="entry name" value="Phage_gp38"/>
    <property type="match status" value="1"/>
</dbReference>
<organism evidence="1 2">
    <name type="scientific">Lactococcus phage PLgW-1</name>
    <dbReference type="NCBI Taxonomy" id="1983536"/>
    <lineage>
        <taxon>Viruses</taxon>
        <taxon>Duplodnaviria</taxon>
        <taxon>Heunggongvirae</taxon>
        <taxon>Uroviricota</taxon>
        <taxon>Caudoviricetes</taxon>
        <taxon>Uwajimavirus</taxon>
        <taxon>Uwajimavirus PLgW1</taxon>
    </lineage>
</organism>
<sequence>MTEEQYEQHLDMVDKLSLNQKYTKAFEYINENCSPLFEPEKVDNLKQLVKDNALKFGVVLK</sequence>
<dbReference type="InterPro" id="IPR054372">
    <property type="entry name" value="Gp38-like"/>
</dbReference>
<protein>
    <submittedName>
        <fullName evidence="1">Uncharacterized protein</fullName>
    </submittedName>
</protein>
<evidence type="ECO:0000313" key="2">
    <source>
        <dbReference type="Proteomes" id="UP000251251"/>
    </source>
</evidence>
<dbReference type="Proteomes" id="UP000251251">
    <property type="component" value="Segment"/>
</dbReference>
<reference evidence="1" key="1">
    <citation type="submission" date="2017-04" db="EMBL/GenBank/DDBJ databases">
        <title>Genome sequence and comparative analysis of three virulent Lactococcus garvieae phages, novel phages with genome architecture linking the 936 group phages of Lactococcus lactis.</title>
        <authorList>
            <person name="Hoai T.D."/>
            <person name="Nishiki I."/>
            <person name="Yoshida T."/>
            <person name="Nakai T."/>
        </authorList>
    </citation>
    <scope>NUCLEOTIDE SEQUENCE [LARGE SCALE GENOMIC DNA]</scope>
</reference>
<name>A0A2Z2GPV7_9CAUD</name>
<accession>A0A2Z2GPV7</accession>
<gene>
    <name evidence="1" type="ORF">PLgW1_33</name>
</gene>
<proteinExistence type="predicted"/>
<dbReference type="EMBL" id="KY888143">
    <property type="protein sequence ID" value="ARQ94844.1"/>
    <property type="molecule type" value="Genomic_DNA"/>
</dbReference>
<keyword evidence="2" id="KW-1185">Reference proteome</keyword>